<keyword evidence="2" id="KW-0413">Isomerase</keyword>
<dbReference type="Proteomes" id="UP000178254">
    <property type="component" value="Unassembled WGS sequence"/>
</dbReference>
<evidence type="ECO:0000256" key="1">
    <source>
        <dbReference type="ARBA" id="ARBA00022723"/>
    </source>
</evidence>
<dbReference type="InterPro" id="IPR013785">
    <property type="entry name" value="Aldolase_TIM"/>
</dbReference>
<reference evidence="3 4" key="1">
    <citation type="journal article" date="2016" name="Nat. Commun.">
        <title>Thousands of microbial genomes shed light on interconnected biogeochemical processes in an aquifer system.</title>
        <authorList>
            <person name="Anantharaman K."/>
            <person name="Brown C.T."/>
            <person name="Hug L.A."/>
            <person name="Sharon I."/>
            <person name="Castelle C.J."/>
            <person name="Probst A.J."/>
            <person name="Thomas B.C."/>
            <person name="Singh A."/>
            <person name="Wilkins M.J."/>
            <person name="Karaoz U."/>
            <person name="Brodie E.L."/>
            <person name="Williams K.H."/>
            <person name="Hubbard S.S."/>
            <person name="Banfield J.F."/>
        </authorList>
    </citation>
    <scope>NUCLEOTIDE SEQUENCE [LARGE SCALE GENOMIC DNA]</scope>
</reference>
<evidence type="ECO:0008006" key="5">
    <source>
        <dbReference type="Google" id="ProtNLM"/>
    </source>
</evidence>
<dbReference type="InterPro" id="IPR011060">
    <property type="entry name" value="RibuloseP-bd_barrel"/>
</dbReference>
<evidence type="ECO:0000313" key="3">
    <source>
        <dbReference type="EMBL" id="OGH93760.1"/>
    </source>
</evidence>
<protein>
    <recommendedName>
        <fullName evidence="5">Ribulose-phosphate 3-epimerase</fullName>
    </recommendedName>
</protein>
<dbReference type="AlphaFoldDB" id="A0A1F6PCI1"/>
<dbReference type="GO" id="GO:0005975">
    <property type="term" value="P:carbohydrate metabolic process"/>
    <property type="evidence" value="ECO:0007669"/>
    <property type="project" value="InterPro"/>
</dbReference>
<keyword evidence="1" id="KW-0479">Metal-binding</keyword>
<accession>A0A1F6PCI1</accession>
<dbReference type="Gene3D" id="3.20.20.70">
    <property type="entry name" value="Aldolase class I"/>
    <property type="match status" value="1"/>
</dbReference>
<gene>
    <name evidence="3" type="ORF">A2538_02670</name>
</gene>
<dbReference type="PANTHER" id="PTHR11749">
    <property type="entry name" value="RIBULOSE-5-PHOSPHATE-3-EPIMERASE"/>
    <property type="match status" value="1"/>
</dbReference>
<evidence type="ECO:0000256" key="2">
    <source>
        <dbReference type="ARBA" id="ARBA00023235"/>
    </source>
</evidence>
<dbReference type="GO" id="GO:0016857">
    <property type="term" value="F:racemase and epimerase activity, acting on carbohydrates and derivatives"/>
    <property type="evidence" value="ECO:0007669"/>
    <property type="project" value="InterPro"/>
</dbReference>
<proteinExistence type="predicted"/>
<dbReference type="Pfam" id="PF00834">
    <property type="entry name" value="Ribul_P_3_epim"/>
    <property type="match status" value="1"/>
</dbReference>
<dbReference type="STRING" id="1798709.A2538_02670"/>
<comment type="caution">
    <text evidence="3">The sequence shown here is derived from an EMBL/GenBank/DDBJ whole genome shotgun (WGS) entry which is preliminary data.</text>
</comment>
<dbReference type="InterPro" id="IPR000056">
    <property type="entry name" value="Ribul_P_3_epim-like"/>
</dbReference>
<name>A0A1F6PCI1_9BACT</name>
<dbReference type="SUPFAM" id="SSF51366">
    <property type="entry name" value="Ribulose-phoshate binding barrel"/>
    <property type="match status" value="1"/>
</dbReference>
<organism evidence="3 4">
    <name type="scientific">Candidatus Magasanikbacteria bacterium RIFOXYD2_FULL_41_14</name>
    <dbReference type="NCBI Taxonomy" id="1798709"/>
    <lineage>
        <taxon>Bacteria</taxon>
        <taxon>Candidatus Magasanikiibacteriota</taxon>
    </lineage>
</organism>
<evidence type="ECO:0000313" key="4">
    <source>
        <dbReference type="Proteomes" id="UP000178254"/>
    </source>
</evidence>
<dbReference type="GO" id="GO:0046872">
    <property type="term" value="F:metal ion binding"/>
    <property type="evidence" value="ECO:0007669"/>
    <property type="project" value="UniProtKB-KW"/>
</dbReference>
<sequence>MLDVLKKLLNLKTKSKIILTILTNDFNEFTKQAKQAEEFSDYVQIDVMDGELVDNVSFSERTEINLLNSPLKWELHLMVKHPLAELDKWKSVKNVFRVIFHIEGADDPQAVIAKIKKMGYAVGIAISPDTDIKKLCPYTCTDIDMLLFLTVVPGKQGNSFRPDVGEKIKQLPKKRPTLAVDGSVNENTIQQIKSWGVERFYVGSALTKAPDMKIAYNNLIKKIEY</sequence>
<dbReference type="EMBL" id="MFRE01000022">
    <property type="protein sequence ID" value="OGH93760.1"/>
    <property type="molecule type" value="Genomic_DNA"/>
</dbReference>